<evidence type="ECO:0000313" key="3">
    <source>
        <dbReference type="Proteomes" id="UP001383192"/>
    </source>
</evidence>
<dbReference type="AlphaFoldDB" id="A0AAW0B8J4"/>
<dbReference type="Proteomes" id="UP001383192">
    <property type="component" value="Unassembled WGS sequence"/>
</dbReference>
<dbReference type="EMBL" id="JAYKXP010000169">
    <property type="protein sequence ID" value="KAK7021404.1"/>
    <property type="molecule type" value="Genomic_DNA"/>
</dbReference>
<sequence>MPRLKLYRSAAKRRAAEREKSQRYYRKCQEKILLHKKETRNAKEYACSQLFNHSHMNITILDFRIAVRKALKDARERLESEEHERNLVAADNRPYSSTDPLHNMRKVENTLNKSTARLAKMSQYFDSLVGRLLRWDTADPLTRNPVSPLGKAFHVFRPLQKNSEVFTEKIFQEKGAIKEYDHALRVCMRLNKIVDGLEELKRATMDGTLASKHGEGVLLCQHQLWRAGVDGITGLAVWSYHS</sequence>
<keyword evidence="3" id="KW-1185">Reference proteome</keyword>
<accession>A0AAW0B8J4</accession>
<evidence type="ECO:0000313" key="2">
    <source>
        <dbReference type="EMBL" id="KAK7021404.1"/>
    </source>
</evidence>
<feature type="coiled-coil region" evidence="1">
    <location>
        <begin position="64"/>
        <end position="91"/>
    </location>
</feature>
<reference evidence="2 3" key="1">
    <citation type="submission" date="2024-01" db="EMBL/GenBank/DDBJ databases">
        <title>A draft genome for a cacao thread blight-causing isolate of Paramarasmius palmivorus.</title>
        <authorList>
            <person name="Baruah I.K."/>
            <person name="Bukari Y."/>
            <person name="Amoako-Attah I."/>
            <person name="Meinhardt L.W."/>
            <person name="Bailey B.A."/>
            <person name="Cohen S.P."/>
        </authorList>
    </citation>
    <scope>NUCLEOTIDE SEQUENCE [LARGE SCALE GENOMIC DNA]</scope>
    <source>
        <strain evidence="2 3">GH-12</strain>
    </source>
</reference>
<proteinExistence type="predicted"/>
<gene>
    <name evidence="2" type="ORF">VNI00_017355</name>
</gene>
<keyword evidence="1" id="KW-0175">Coiled coil</keyword>
<protein>
    <submittedName>
        <fullName evidence="2">Uncharacterized protein</fullName>
    </submittedName>
</protein>
<comment type="caution">
    <text evidence="2">The sequence shown here is derived from an EMBL/GenBank/DDBJ whole genome shotgun (WGS) entry which is preliminary data.</text>
</comment>
<evidence type="ECO:0000256" key="1">
    <source>
        <dbReference type="SAM" id="Coils"/>
    </source>
</evidence>
<organism evidence="2 3">
    <name type="scientific">Paramarasmius palmivorus</name>
    <dbReference type="NCBI Taxonomy" id="297713"/>
    <lineage>
        <taxon>Eukaryota</taxon>
        <taxon>Fungi</taxon>
        <taxon>Dikarya</taxon>
        <taxon>Basidiomycota</taxon>
        <taxon>Agaricomycotina</taxon>
        <taxon>Agaricomycetes</taxon>
        <taxon>Agaricomycetidae</taxon>
        <taxon>Agaricales</taxon>
        <taxon>Marasmiineae</taxon>
        <taxon>Marasmiaceae</taxon>
        <taxon>Paramarasmius</taxon>
    </lineage>
</organism>
<name>A0AAW0B8J4_9AGAR</name>